<dbReference type="Pfam" id="PF03816">
    <property type="entry name" value="LytR_cpsA_psr"/>
    <property type="match status" value="1"/>
</dbReference>
<feature type="domain" description="Cell envelope-related transcriptional attenuator" evidence="4">
    <location>
        <begin position="110"/>
        <end position="257"/>
    </location>
</feature>
<evidence type="ECO:0000313" key="6">
    <source>
        <dbReference type="Proteomes" id="UP001501295"/>
    </source>
</evidence>
<dbReference type="EMBL" id="BAABLM010000004">
    <property type="protein sequence ID" value="GAA4677241.1"/>
    <property type="molecule type" value="Genomic_DNA"/>
</dbReference>
<dbReference type="Proteomes" id="UP001501295">
    <property type="component" value="Unassembled WGS sequence"/>
</dbReference>
<dbReference type="InterPro" id="IPR050922">
    <property type="entry name" value="LytR/CpsA/Psr_CW_biosynth"/>
</dbReference>
<feature type="region of interest" description="Disordered" evidence="2">
    <location>
        <begin position="1"/>
        <end position="21"/>
    </location>
</feature>
<dbReference type="NCBIfam" id="TIGR00350">
    <property type="entry name" value="lytR_cpsA_psr"/>
    <property type="match status" value="1"/>
</dbReference>
<gene>
    <name evidence="5" type="ORF">GCM10025780_22400</name>
</gene>
<dbReference type="RefSeq" id="WP_345375963.1">
    <property type="nucleotide sequence ID" value="NZ_BAABLM010000004.1"/>
</dbReference>
<accession>A0ABP8W0X7</accession>
<dbReference type="PANTHER" id="PTHR33392">
    <property type="entry name" value="POLYISOPRENYL-TEICHOIC ACID--PEPTIDOGLYCAN TEICHOIC ACID TRANSFERASE TAGU"/>
    <property type="match status" value="1"/>
</dbReference>
<evidence type="ECO:0000313" key="5">
    <source>
        <dbReference type="EMBL" id="GAA4677241.1"/>
    </source>
</evidence>
<comment type="similarity">
    <text evidence="1">Belongs to the LytR/CpsA/Psr (LCP) family.</text>
</comment>
<feature type="transmembrane region" description="Helical" evidence="3">
    <location>
        <begin position="28"/>
        <end position="53"/>
    </location>
</feature>
<organism evidence="5 6">
    <name type="scientific">Frondihabitans cladoniiphilus</name>
    <dbReference type="NCBI Taxonomy" id="715785"/>
    <lineage>
        <taxon>Bacteria</taxon>
        <taxon>Bacillati</taxon>
        <taxon>Actinomycetota</taxon>
        <taxon>Actinomycetes</taxon>
        <taxon>Micrococcales</taxon>
        <taxon>Microbacteriaceae</taxon>
        <taxon>Frondihabitans</taxon>
    </lineage>
</organism>
<sequence length="360" mass="37876">MPSTPDVVPATRSRSRRARRDRRRRKRLIVALVSAGTLVVLLGCVVGGAALLWHRTIGSHLTVIPDSVAFPDEKGRPAASTDGSKNVLLLGSDSRLEPDEHDLTAKGDQRSDVMMLAHVPADGSGVQIASLMRDLYVPVPGHGQAKINAALAWGGTALSIATVEGLLDTRIDHVAVIDFTGLADMTTALGGVWVDNKVPFTRADEYDTAGRYFAAGPIKLEGAGALSFVRERKAFPTGDYQRVRNQQLLLKGMLDRAISRDVLADPSALASFATETSKSVTVDAGFSLPAMASLAWGLRGIDSADIDFFTLPTAGTGSSPDGQSIVEVDSEAVARLKAALASDEVGAFAASLSKGDSGSR</sequence>
<evidence type="ECO:0000256" key="3">
    <source>
        <dbReference type="SAM" id="Phobius"/>
    </source>
</evidence>
<keyword evidence="3" id="KW-1133">Transmembrane helix</keyword>
<dbReference type="Gene3D" id="3.40.630.190">
    <property type="entry name" value="LCP protein"/>
    <property type="match status" value="1"/>
</dbReference>
<evidence type="ECO:0000256" key="1">
    <source>
        <dbReference type="ARBA" id="ARBA00006068"/>
    </source>
</evidence>
<keyword evidence="6" id="KW-1185">Reference proteome</keyword>
<evidence type="ECO:0000259" key="4">
    <source>
        <dbReference type="Pfam" id="PF03816"/>
    </source>
</evidence>
<evidence type="ECO:0000256" key="2">
    <source>
        <dbReference type="SAM" id="MobiDB-lite"/>
    </source>
</evidence>
<protein>
    <submittedName>
        <fullName evidence="5">LCP family protein</fullName>
    </submittedName>
</protein>
<keyword evidence="3" id="KW-0812">Transmembrane</keyword>
<proteinExistence type="inferred from homology"/>
<name>A0ABP8W0X7_9MICO</name>
<dbReference type="InterPro" id="IPR004474">
    <property type="entry name" value="LytR_CpsA_psr"/>
</dbReference>
<reference evidence="6" key="1">
    <citation type="journal article" date="2019" name="Int. J. Syst. Evol. Microbiol.">
        <title>The Global Catalogue of Microorganisms (GCM) 10K type strain sequencing project: providing services to taxonomists for standard genome sequencing and annotation.</title>
        <authorList>
            <consortium name="The Broad Institute Genomics Platform"/>
            <consortium name="The Broad Institute Genome Sequencing Center for Infectious Disease"/>
            <person name="Wu L."/>
            <person name="Ma J."/>
        </authorList>
    </citation>
    <scope>NUCLEOTIDE SEQUENCE [LARGE SCALE GENOMIC DNA]</scope>
    <source>
        <strain evidence="6">JCM 18956</strain>
    </source>
</reference>
<comment type="caution">
    <text evidence="5">The sequence shown here is derived from an EMBL/GenBank/DDBJ whole genome shotgun (WGS) entry which is preliminary data.</text>
</comment>
<keyword evidence="3" id="KW-0472">Membrane</keyword>
<dbReference type="PANTHER" id="PTHR33392:SF6">
    <property type="entry name" value="POLYISOPRENYL-TEICHOIC ACID--PEPTIDOGLYCAN TEICHOIC ACID TRANSFERASE TAGU"/>
    <property type="match status" value="1"/>
</dbReference>